<evidence type="ECO:0000313" key="8">
    <source>
        <dbReference type="RefSeq" id="XP_037882083.1"/>
    </source>
</evidence>
<protein>
    <recommendedName>
        <fullName evidence="2">MORN repeat-containing protein 5</fullName>
    </recommendedName>
</protein>
<keyword evidence="6" id="KW-0966">Cell projection</keyword>
<dbReference type="AlphaFoldDB" id="A0A8U0WAM7"/>
<sequence>MQPRLLERLTPSITQMAKVPPEKKRKPNYHYFLTGSNFTGSWLPALHIMEGYGVYTFPDGSEYRGYFAKGVFHGYGLLHLTKPYGITFKGLFIEGHLSEMVDIWFDDNVHVEASFQGWKADFAKWRYCCQGDRRYLVERVEGLAAVGLKSFKRIGQPPFIPKKLYDVGEGLYNPVTRMIIKRPNPFPSWHYVACEGDHYKITEGCRSGTPPTVKDIPLQTRRQIVQLNVKSAEELEEAVPSCNYDPIKERKKFLKGIRRAFEKNPDNLQARLMTDLDKSESSVCVGTAWGVSTSSCSSFSCKSLNVDREEQLETTREYDKHVWGRLPSDQSFFRAS</sequence>
<name>A0A8U0WAM7_9MUSC</name>
<evidence type="ECO:0000256" key="2">
    <source>
        <dbReference type="ARBA" id="ARBA00016322"/>
    </source>
</evidence>
<keyword evidence="5" id="KW-0969">Cilium</keyword>
<evidence type="ECO:0000256" key="4">
    <source>
        <dbReference type="ARBA" id="ARBA00022846"/>
    </source>
</evidence>
<evidence type="ECO:0000313" key="7">
    <source>
        <dbReference type="Proteomes" id="UP000092443"/>
    </source>
</evidence>
<evidence type="ECO:0000256" key="3">
    <source>
        <dbReference type="ARBA" id="ARBA00022737"/>
    </source>
</evidence>
<dbReference type="Gene3D" id="2.20.110.10">
    <property type="entry name" value="Histone H3 K4-specific methyltransferase SET7/9 N-terminal domain"/>
    <property type="match status" value="1"/>
</dbReference>
<dbReference type="GeneID" id="119632980"/>
<keyword evidence="3" id="KW-0677">Repeat</keyword>
<comment type="subcellular location">
    <subcellularLocation>
        <location evidence="1">Cell projection</location>
        <location evidence="1">Cilium</location>
        <location evidence="1">Flagellum</location>
    </subcellularLocation>
</comment>
<dbReference type="PANTHER" id="PTHR46437">
    <property type="entry name" value="MORN REPEAT-CONTAINING PROTEIN 5"/>
    <property type="match status" value="1"/>
</dbReference>
<dbReference type="InterPro" id="IPR042814">
    <property type="entry name" value="Morn5"/>
</dbReference>
<dbReference type="PANTHER" id="PTHR46437:SF1">
    <property type="entry name" value="MORN REPEAT-CONTAINING PROTEIN 5"/>
    <property type="match status" value="1"/>
</dbReference>
<keyword evidence="7" id="KW-1185">Reference proteome</keyword>
<evidence type="ECO:0000256" key="1">
    <source>
        <dbReference type="ARBA" id="ARBA00004230"/>
    </source>
</evidence>
<dbReference type="Proteomes" id="UP000092443">
    <property type="component" value="Unplaced"/>
</dbReference>
<dbReference type="GO" id="GO:0031514">
    <property type="term" value="C:motile cilium"/>
    <property type="evidence" value="ECO:0007669"/>
    <property type="project" value="UniProtKB-SubCell"/>
</dbReference>
<keyword evidence="4" id="KW-0282">Flagellum</keyword>
<dbReference type="RefSeq" id="XP_037882083.1">
    <property type="nucleotide sequence ID" value="XM_038026155.1"/>
</dbReference>
<reference evidence="8" key="1">
    <citation type="submission" date="2025-08" db="UniProtKB">
        <authorList>
            <consortium name="RefSeq"/>
        </authorList>
    </citation>
    <scope>IDENTIFICATION</scope>
    <source>
        <tissue evidence="8">Whole body pupa</tissue>
    </source>
</reference>
<evidence type="ECO:0000256" key="6">
    <source>
        <dbReference type="ARBA" id="ARBA00023273"/>
    </source>
</evidence>
<accession>A0A8U0WAM7</accession>
<dbReference type="InterPro" id="IPR003409">
    <property type="entry name" value="MORN"/>
</dbReference>
<organism evidence="7 8">
    <name type="scientific">Glossina fuscipes</name>
    <dbReference type="NCBI Taxonomy" id="7396"/>
    <lineage>
        <taxon>Eukaryota</taxon>
        <taxon>Metazoa</taxon>
        <taxon>Ecdysozoa</taxon>
        <taxon>Arthropoda</taxon>
        <taxon>Hexapoda</taxon>
        <taxon>Insecta</taxon>
        <taxon>Pterygota</taxon>
        <taxon>Neoptera</taxon>
        <taxon>Endopterygota</taxon>
        <taxon>Diptera</taxon>
        <taxon>Brachycera</taxon>
        <taxon>Muscomorpha</taxon>
        <taxon>Hippoboscoidea</taxon>
        <taxon>Glossinidae</taxon>
        <taxon>Glossina</taxon>
    </lineage>
</organism>
<evidence type="ECO:0000256" key="5">
    <source>
        <dbReference type="ARBA" id="ARBA00023069"/>
    </source>
</evidence>
<dbReference type="SUPFAM" id="SSF82185">
    <property type="entry name" value="Histone H3 K4-specific methyltransferase SET7/9 N-terminal domain"/>
    <property type="match status" value="1"/>
</dbReference>
<proteinExistence type="predicted"/>
<gene>
    <name evidence="8" type="primary">LOC119632980</name>
</gene>
<dbReference type="KEGG" id="gfs:119632980"/>
<dbReference type="Pfam" id="PF02493">
    <property type="entry name" value="MORN"/>
    <property type="match status" value="2"/>
</dbReference>